<dbReference type="GO" id="GO:0042597">
    <property type="term" value="C:periplasmic space"/>
    <property type="evidence" value="ECO:0007669"/>
    <property type="project" value="InterPro"/>
</dbReference>
<dbReference type="GO" id="GO:0046170">
    <property type="term" value="P:methanol catabolic process"/>
    <property type="evidence" value="ECO:0007669"/>
    <property type="project" value="InterPro"/>
</dbReference>
<name>A0A212AFQ5_9RHOB</name>
<dbReference type="Proteomes" id="UP000196878">
    <property type="component" value="Unassembled WGS sequence"/>
</dbReference>
<comment type="caution">
    <text evidence="4">The sequence shown here is derived from an EMBL/GenBank/DDBJ whole genome shotgun (WGS) entry which is preliminary data.</text>
</comment>
<dbReference type="PANTHER" id="PTHR35936:SF17">
    <property type="entry name" value="ARGININE-BINDING EXTRACELLULAR PROTEIN ARTP"/>
    <property type="match status" value="1"/>
</dbReference>
<dbReference type="OrthoDB" id="176845at2"/>
<evidence type="ECO:0000259" key="3">
    <source>
        <dbReference type="SMART" id="SM00062"/>
    </source>
</evidence>
<dbReference type="PANTHER" id="PTHR35936">
    <property type="entry name" value="MEMBRANE-BOUND LYTIC MUREIN TRANSGLYCOSYLASE F"/>
    <property type="match status" value="1"/>
</dbReference>
<protein>
    <submittedName>
        <fullName evidence="4">Methanol oxidation system protein MoxJ</fullName>
    </submittedName>
</protein>
<dbReference type="AlphaFoldDB" id="A0A212AFQ5"/>
<dbReference type="Pfam" id="PF00497">
    <property type="entry name" value="SBP_bac_3"/>
    <property type="match status" value="1"/>
</dbReference>
<keyword evidence="1 2" id="KW-0732">Signal</keyword>
<keyword evidence="5" id="KW-1185">Reference proteome</keyword>
<accession>A0A212AFQ5</accession>
<dbReference type="InterPro" id="IPR001638">
    <property type="entry name" value="Solute-binding_3/MltF_N"/>
</dbReference>
<organism evidence="4 5">
    <name type="scientific">Haematobacter genomosp. 1</name>
    <dbReference type="NCBI Taxonomy" id="366618"/>
    <lineage>
        <taxon>Bacteria</taxon>
        <taxon>Pseudomonadati</taxon>
        <taxon>Pseudomonadota</taxon>
        <taxon>Alphaproteobacteria</taxon>
        <taxon>Rhodobacterales</taxon>
        <taxon>Paracoccaceae</taxon>
        <taxon>Haematobacter</taxon>
    </lineage>
</organism>
<reference evidence="4 5" key="1">
    <citation type="submission" date="2016-12" db="EMBL/GenBank/DDBJ databases">
        <title>Comparison of Traditional DNA-DNA Hybridization with In Silico Genomic Analysis.</title>
        <authorList>
            <person name="Nicholson A.C."/>
            <person name="Humrighouse B.W."/>
            <person name="Graziano J."/>
            <person name="Lasker B."/>
            <person name="Whitney A.M."/>
            <person name="Mcquiston J.R."/>
        </authorList>
    </citation>
    <scope>NUCLEOTIDE SEQUENCE [LARGE SCALE GENOMIC DNA]</scope>
    <source>
        <strain evidence="4 5">H2240</strain>
    </source>
</reference>
<feature type="signal peptide" evidence="2">
    <location>
        <begin position="1"/>
        <end position="21"/>
    </location>
</feature>
<feature type="chain" id="PRO_5012239471" evidence="2">
    <location>
        <begin position="22"/>
        <end position="277"/>
    </location>
</feature>
<sequence>MKTRSVIAGLAITLATGGMGAAETAKEPLRVCASTKDAPFSQQDGSGFENRLAQVMADAIDRPLELVWVNKEAIYLVRDGVDTGQCDVMMGVDTGDPRLLTTQPYYRSGYVFVTRQDTPLESDHWEALGDQKLDTIAYRLHGPAEVLVKYAGKYENNLIYVTSLTNFEDKRNKYTNVEAARVVSEVAKGDADVGVAFGPEIARYVKSSRTPLKVTVISNHLTRSNGVEVPLQFNQSMGVVKSKPELRDALDKAIVEKRAEIEAILTDEGIPLLPPSS</sequence>
<dbReference type="Gene3D" id="3.40.190.10">
    <property type="entry name" value="Periplasmic binding protein-like II"/>
    <property type="match status" value="2"/>
</dbReference>
<evidence type="ECO:0000256" key="1">
    <source>
        <dbReference type="ARBA" id="ARBA00022729"/>
    </source>
</evidence>
<dbReference type="EMBL" id="NIPW01000005">
    <property type="protein sequence ID" value="OWJ80315.1"/>
    <property type="molecule type" value="Genomic_DNA"/>
</dbReference>
<evidence type="ECO:0000313" key="5">
    <source>
        <dbReference type="Proteomes" id="UP000196878"/>
    </source>
</evidence>
<proteinExistence type="predicted"/>
<dbReference type="SMART" id="SM00062">
    <property type="entry name" value="PBPb"/>
    <property type="match status" value="1"/>
</dbReference>
<evidence type="ECO:0000256" key="2">
    <source>
        <dbReference type="SAM" id="SignalP"/>
    </source>
</evidence>
<dbReference type="RefSeq" id="WP_088214147.1">
    <property type="nucleotide sequence ID" value="NZ_NIPW01000005.1"/>
</dbReference>
<dbReference type="NCBIfam" id="TIGR03870">
    <property type="entry name" value="ABC_MoxJ"/>
    <property type="match status" value="1"/>
</dbReference>
<gene>
    <name evidence="4" type="primary">moxJ</name>
    <name evidence="4" type="ORF">CDV49_03325</name>
</gene>
<dbReference type="SUPFAM" id="SSF53850">
    <property type="entry name" value="Periplasmic binding protein-like II"/>
    <property type="match status" value="1"/>
</dbReference>
<evidence type="ECO:0000313" key="4">
    <source>
        <dbReference type="EMBL" id="OWJ80315.1"/>
    </source>
</evidence>
<feature type="domain" description="Solute-binding protein family 3/N-terminal" evidence="3">
    <location>
        <begin position="28"/>
        <end position="268"/>
    </location>
</feature>
<dbReference type="InterPro" id="IPR022455">
    <property type="entry name" value="Methanol_oxidation_MoxJ"/>
</dbReference>